<evidence type="ECO:0000313" key="4">
    <source>
        <dbReference type="Proteomes" id="UP001187531"/>
    </source>
</evidence>
<proteinExistence type="predicted"/>
<dbReference type="AlphaFoldDB" id="A0AA88I8Z0"/>
<dbReference type="Gene3D" id="3.30.60.10">
    <property type="entry name" value="Endochitinase-like"/>
    <property type="match status" value="1"/>
</dbReference>
<feature type="coiled-coil region" evidence="2">
    <location>
        <begin position="105"/>
        <end position="156"/>
    </location>
</feature>
<dbReference type="SUPFAM" id="SSF57016">
    <property type="entry name" value="Plant lectins/antimicrobial peptides"/>
    <property type="match status" value="1"/>
</dbReference>
<reference evidence="3" key="1">
    <citation type="submission" date="2023-07" db="EMBL/GenBank/DDBJ databases">
        <title>Chromosome-level genome assembly of Artemia franciscana.</title>
        <authorList>
            <person name="Jo E."/>
        </authorList>
    </citation>
    <scope>NUCLEOTIDE SEQUENCE</scope>
    <source>
        <tissue evidence="3">Whole body</tissue>
    </source>
</reference>
<accession>A0AA88I8Z0</accession>
<dbReference type="EMBL" id="JAVRJZ010000005">
    <property type="protein sequence ID" value="KAK2722574.1"/>
    <property type="molecule type" value="Genomic_DNA"/>
</dbReference>
<keyword evidence="1" id="KW-0147">Chitin-binding</keyword>
<organism evidence="3 4">
    <name type="scientific">Artemia franciscana</name>
    <name type="common">Brine shrimp</name>
    <name type="synonym">Artemia sanfranciscana</name>
    <dbReference type="NCBI Taxonomy" id="6661"/>
    <lineage>
        <taxon>Eukaryota</taxon>
        <taxon>Metazoa</taxon>
        <taxon>Ecdysozoa</taxon>
        <taxon>Arthropoda</taxon>
        <taxon>Crustacea</taxon>
        <taxon>Branchiopoda</taxon>
        <taxon>Anostraca</taxon>
        <taxon>Artemiidae</taxon>
        <taxon>Artemia</taxon>
    </lineage>
</organism>
<dbReference type="InterPro" id="IPR036861">
    <property type="entry name" value="Endochitinase-like_sf"/>
</dbReference>
<protein>
    <recommendedName>
        <fullName evidence="5">Chitin-binding type-1 domain-containing protein</fullName>
    </recommendedName>
</protein>
<evidence type="ECO:0000256" key="1">
    <source>
        <dbReference type="ARBA" id="ARBA00022669"/>
    </source>
</evidence>
<name>A0AA88I8Z0_ARTSF</name>
<evidence type="ECO:0000256" key="2">
    <source>
        <dbReference type="SAM" id="Coils"/>
    </source>
</evidence>
<evidence type="ECO:0008006" key="5">
    <source>
        <dbReference type="Google" id="ProtNLM"/>
    </source>
</evidence>
<dbReference type="GO" id="GO:0008061">
    <property type="term" value="F:chitin binding"/>
    <property type="evidence" value="ECO:0007669"/>
    <property type="project" value="UniProtKB-KW"/>
</dbReference>
<keyword evidence="2" id="KW-0175">Coiled coil</keyword>
<keyword evidence="4" id="KW-1185">Reference proteome</keyword>
<evidence type="ECO:0000313" key="3">
    <source>
        <dbReference type="EMBL" id="KAK2722574.1"/>
    </source>
</evidence>
<dbReference type="Proteomes" id="UP001187531">
    <property type="component" value="Unassembled WGS sequence"/>
</dbReference>
<sequence length="156" mass="17422">MDFATIIGMQSGPDAEEPFKLFTILATSKSEAATPASWRDDERCGIGQTENIESGRYDTEYFYLPDGKNIAQCNLAGSLPCCSSHGWCGSEADWCDCVGCIDYRKEQIEARLEKSEEDLALEDLADDCSSRFSKEKKEMEEKISYLSQALAEKEDL</sequence>
<comment type="caution">
    <text evidence="3">The sequence shown here is derived from an EMBL/GenBank/DDBJ whole genome shotgun (WGS) entry which is preliminary data.</text>
</comment>
<gene>
    <name evidence="3" type="ORF">QYM36_002945</name>
</gene>